<dbReference type="Pfam" id="PF18136">
    <property type="entry name" value="DNApol_Exo"/>
    <property type="match status" value="1"/>
</dbReference>
<feature type="compositionally biased region" description="Basic and acidic residues" evidence="13">
    <location>
        <begin position="157"/>
        <end position="169"/>
    </location>
</feature>
<reference evidence="15 16" key="1">
    <citation type="submission" date="2024-03" db="EMBL/GenBank/DDBJ databases">
        <title>Genome-scale model development and genomic sequencing of the oleaginous clade Lipomyces.</title>
        <authorList>
            <consortium name="Lawrence Berkeley National Laboratory"/>
            <person name="Czajka J.J."/>
            <person name="Han Y."/>
            <person name="Kim J."/>
            <person name="Mondo S.J."/>
            <person name="Hofstad B.A."/>
            <person name="Robles A."/>
            <person name="Haridas S."/>
            <person name="Riley R."/>
            <person name="LaButti K."/>
            <person name="Pangilinan J."/>
            <person name="Andreopoulos W."/>
            <person name="Lipzen A."/>
            <person name="Yan J."/>
            <person name="Wang M."/>
            <person name="Ng V."/>
            <person name="Grigoriev I.V."/>
            <person name="Spatafora J.W."/>
            <person name="Magnuson J.K."/>
            <person name="Baker S.E."/>
            <person name="Pomraning K.R."/>
        </authorList>
    </citation>
    <scope>NUCLEOTIDE SEQUENCE [LARGE SCALE GENOMIC DNA]</scope>
    <source>
        <strain evidence="15 16">Phaff 52-87</strain>
    </source>
</reference>
<evidence type="ECO:0000256" key="10">
    <source>
        <dbReference type="ARBA" id="ARBA00023125"/>
    </source>
</evidence>
<evidence type="ECO:0000256" key="2">
    <source>
        <dbReference type="ARBA" id="ARBA00004173"/>
    </source>
</evidence>
<dbReference type="PANTHER" id="PTHR10267:SF0">
    <property type="entry name" value="DNA POLYMERASE SUBUNIT GAMMA-1"/>
    <property type="match status" value="1"/>
</dbReference>
<dbReference type="InterPro" id="IPR041336">
    <property type="entry name" value="DNApol_Exo"/>
</dbReference>
<keyword evidence="5" id="KW-0808">Transferase</keyword>
<dbReference type="InterPro" id="IPR002297">
    <property type="entry name" value="DNA-dir_DNA_pol_A_mt"/>
</dbReference>
<keyword evidence="6" id="KW-0548">Nucleotidyltransferase</keyword>
<dbReference type="PROSITE" id="PS00447">
    <property type="entry name" value="DNA_POLYMERASE_A"/>
    <property type="match status" value="1"/>
</dbReference>
<keyword evidence="16" id="KW-1185">Reference proteome</keyword>
<dbReference type="Proteomes" id="UP001498771">
    <property type="component" value="Unassembled WGS sequence"/>
</dbReference>
<feature type="compositionally biased region" description="Low complexity" evidence="13">
    <location>
        <begin position="92"/>
        <end position="104"/>
    </location>
</feature>
<evidence type="ECO:0000313" key="15">
    <source>
        <dbReference type="EMBL" id="KAK7204264.1"/>
    </source>
</evidence>
<feature type="compositionally biased region" description="Basic and acidic residues" evidence="13">
    <location>
        <begin position="78"/>
        <end position="87"/>
    </location>
</feature>
<feature type="compositionally biased region" description="Polar residues" evidence="13">
    <location>
        <begin position="232"/>
        <end position="242"/>
    </location>
</feature>
<dbReference type="RefSeq" id="XP_064767297.1">
    <property type="nucleotide sequence ID" value="XM_064911139.1"/>
</dbReference>
<evidence type="ECO:0000256" key="5">
    <source>
        <dbReference type="ARBA" id="ARBA00022679"/>
    </source>
</evidence>
<sequence>MSWQKTASRPLRRTIPILPGRRFVSIDGKPATSQSRLPIEPPSSGDISRGSRPYDVPPVISLPEALPRGQPGGSNQPRVDDWIEKLAESYIASQARNQSRNSNNPTNYTGSQRKWRSTSSYNNASDSKTQTYTKKTNAANNHVSKSAGKQKATVNTSERKSLAKGESTGKQRAIVKTSERKFLAKKESVGKQRATVKTSGGKFLAKGETAHKPSARPSAKPSSTRSLDSAKKQSTGRPSTENDGGATSIGMQTESVIEPSNSVHNSGKLQLPTHGTNLNIKEKNVEIDLVAVSSEKYGFKFSNYGSNDPSDPEREKRFNEAGIQLLSKSLHKQLFPKGASEPTIELVNLARGHLKAHSLLGKQTEKQQPINLDLPPLAGTSLDEHFYRLGTHVGEPYLTMAKDFANIETIPEMPSEWVENAGWTRYVAGEKPTQVSYPEDDCLVFDTEVLYKQSPFAVMATAVSKNAWYCWLSPWLLGIEENPRQLIPMGTHSAPKIIIGHNVGYDRVRVKDEYHFRMSKAMFLDTMSLHVAANGMCSQQRPTWLRLQKQKAVVKIADENALADAELDPSENVSDPGDDEDYEPWVRKSSFNSLADVAKFHCGIEVDKSDRDYFGILDREGVRDMLQQLITYCAKDVHTTFSVYKEVLPSFLKVCPHPVSFAALRHLASVFLPVDQTWNEYITQAEEKYQTSLKEVEKCMIDLIEETVALRNEPEKFQDDPWLKQLDWTIKPIRMTKAKKNEEPRMMKNQKMPGFPQWYKDMFPKASAPISVSVRTRIAPVIFRLAWDSNPLVWIDKYGWTFRANRTDKQKYLTKNYTLCDTSDVTKPFITEDVDGVYFKVPHKDGPEARCASPLAKGYLQYFESGILSSQYPSAREALEMNAACSYWISARERIRSQVPVWKEDTNLGIQHHKPSERGLGMILPTIVPMGTITRRAVEATWLTASNAKKNRVGSELKSMIRAPDNYKFVGADVDSEELWIASLVGDSQFKMHGGTAIGWMTLEGTKSAGTDLHSRTASILGISRNDAKVFNYGRIYGAGLKFAIQLLRQFNPSISEQDAIKTATRLYEATKGSKKTRGNGRFKRGAYWYGGTESLMFNKLEEIANQDVPRTPVLGCAITEALMKSNLDRSSFMTSRINWAIQSSGVDYLHLLIVSMDYLIERFKLDARLSITVHDEIRYLVKDKDKYKVAMALQISNLWTRAYFCEQMGIFDVPQSCAFFSAVDIDHVIRKEVDMPCVTPSHPNPIPPGETMTITQLLGTKSAKLKPKVEIDLSHIEYTPRTSVFAQMDLHQQLLVKQLKSSAPVPSSDLGFLSAQIEASGVPETKYR</sequence>
<feature type="domain" description="DNA-directed DNA polymerase family A palm" evidence="14">
    <location>
        <begin position="954"/>
        <end position="1186"/>
    </location>
</feature>
<dbReference type="SMART" id="SM00482">
    <property type="entry name" value="POLAc"/>
    <property type="match status" value="1"/>
</dbReference>
<keyword evidence="9" id="KW-0239">DNA-directed DNA polymerase</keyword>
<evidence type="ECO:0000259" key="14">
    <source>
        <dbReference type="SMART" id="SM00482"/>
    </source>
</evidence>
<comment type="subcellular location">
    <subcellularLocation>
        <location evidence="2">Mitochondrion</location>
    </subcellularLocation>
</comment>
<evidence type="ECO:0000256" key="8">
    <source>
        <dbReference type="ARBA" id="ARBA00022842"/>
    </source>
</evidence>
<comment type="cofactor">
    <cofactor evidence="1">
        <name>Mg(2+)</name>
        <dbReference type="ChEBI" id="CHEBI:18420"/>
    </cofactor>
</comment>
<dbReference type="Gene3D" id="3.30.70.370">
    <property type="match status" value="1"/>
</dbReference>
<feature type="compositionally biased region" description="Low complexity" evidence="13">
    <location>
        <begin position="215"/>
        <end position="226"/>
    </location>
</feature>
<evidence type="ECO:0000313" key="16">
    <source>
        <dbReference type="Proteomes" id="UP001498771"/>
    </source>
</evidence>
<dbReference type="CDD" id="cd08641">
    <property type="entry name" value="DNA_pol_gammaA"/>
    <property type="match status" value="1"/>
</dbReference>
<keyword evidence="7" id="KW-0235">DNA replication</keyword>
<gene>
    <name evidence="15" type="ORF">BZA70DRAFT_268119</name>
</gene>
<evidence type="ECO:0000256" key="13">
    <source>
        <dbReference type="SAM" id="MobiDB-lite"/>
    </source>
</evidence>
<dbReference type="InterPro" id="IPR043502">
    <property type="entry name" value="DNA/RNA_pol_sf"/>
</dbReference>
<evidence type="ECO:0000256" key="7">
    <source>
        <dbReference type="ARBA" id="ARBA00022705"/>
    </source>
</evidence>
<feature type="region of interest" description="Disordered" evidence="13">
    <location>
        <begin position="22"/>
        <end position="248"/>
    </location>
</feature>
<evidence type="ECO:0000256" key="11">
    <source>
        <dbReference type="ARBA" id="ARBA00023128"/>
    </source>
</evidence>
<feature type="compositionally biased region" description="Basic and acidic residues" evidence="13">
    <location>
        <begin position="177"/>
        <end position="190"/>
    </location>
</feature>
<evidence type="ECO:0000256" key="12">
    <source>
        <dbReference type="ARBA" id="ARBA00031966"/>
    </source>
</evidence>
<proteinExistence type="inferred from homology"/>
<dbReference type="SUPFAM" id="SSF56672">
    <property type="entry name" value="DNA/RNA polymerases"/>
    <property type="match status" value="1"/>
</dbReference>
<feature type="compositionally biased region" description="Polar residues" evidence="13">
    <location>
        <begin position="105"/>
        <end position="144"/>
    </location>
</feature>
<comment type="caution">
    <text evidence="15">The sequence shown here is derived from an EMBL/GenBank/DDBJ whole genome shotgun (WGS) entry which is preliminary data.</text>
</comment>
<organism evidence="15 16">
    <name type="scientific">Myxozyma melibiosi</name>
    <dbReference type="NCBI Taxonomy" id="54550"/>
    <lineage>
        <taxon>Eukaryota</taxon>
        <taxon>Fungi</taxon>
        <taxon>Dikarya</taxon>
        <taxon>Ascomycota</taxon>
        <taxon>Saccharomycotina</taxon>
        <taxon>Lipomycetes</taxon>
        <taxon>Lipomycetales</taxon>
        <taxon>Lipomycetaceae</taxon>
        <taxon>Myxozyma</taxon>
    </lineage>
</organism>
<dbReference type="PRINTS" id="PR00867">
    <property type="entry name" value="DNAPOLG"/>
</dbReference>
<dbReference type="GeneID" id="90036651"/>
<evidence type="ECO:0000256" key="3">
    <source>
        <dbReference type="ARBA" id="ARBA00007705"/>
    </source>
</evidence>
<comment type="similarity">
    <text evidence="3">Belongs to the DNA polymerase type-A family.</text>
</comment>
<dbReference type="EC" id="2.7.7.7" evidence="4"/>
<evidence type="ECO:0000256" key="6">
    <source>
        <dbReference type="ARBA" id="ARBA00022695"/>
    </source>
</evidence>
<evidence type="ECO:0000256" key="4">
    <source>
        <dbReference type="ARBA" id="ARBA00012417"/>
    </source>
</evidence>
<evidence type="ECO:0000256" key="1">
    <source>
        <dbReference type="ARBA" id="ARBA00001946"/>
    </source>
</evidence>
<dbReference type="Gene3D" id="3.30.420.390">
    <property type="match status" value="2"/>
</dbReference>
<dbReference type="PANTHER" id="PTHR10267">
    <property type="entry name" value="DNA POLYMERASE SUBUNIT GAMMA-1"/>
    <property type="match status" value="1"/>
</dbReference>
<accession>A0ABR1F342</accession>
<dbReference type="InterPro" id="IPR001098">
    <property type="entry name" value="DNA-dir_DNA_pol_A_palm_dom"/>
</dbReference>
<protein>
    <recommendedName>
        <fullName evidence="4">DNA-directed DNA polymerase</fullName>
        <ecNumber evidence="4">2.7.7.7</ecNumber>
    </recommendedName>
    <alternativeName>
        <fullName evidence="12">Mitochondrial DNA polymerase catalytic subunit</fullName>
    </alternativeName>
</protein>
<dbReference type="SUPFAM" id="SSF53098">
    <property type="entry name" value="Ribonuclease H-like"/>
    <property type="match status" value="1"/>
</dbReference>
<keyword evidence="10" id="KW-0238">DNA-binding</keyword>
<keyword evidence="8" id="KW-0460">Magnesium</keyword>
<dbReference type="Gene3D" id="1.10.150.20">
    <property type="entry name" value="5' to 3' exonuclease, C-terminal subdomain"/>
    <property type="match status" value="1"/>
</dbReference>
<dbReference type="EMBL" id="JBBJBU010000008">
    <property type="protein sequence ID" value="KAK7204264.1"/>
    <property type="molecule type" value="Genomic_DNA"/>
</dbReference>
<dbReference type="InterPro" id="IPR012337">
    <property type="entry name" value="RNaseH-like_sf"/>
</dbReference>
<evidence type="ECO:0000256" key="9">
    <source>
        <dbReference type="ARBA" id="ARBA00022932"/>
    </source>
</evidence>
<keyword evidence="11" id="KW-0496">Mitochondrion</keyword>
<dbReference type="InterPro" id="IPR047580">
    <property type="entry name" value="POLG_palm_dom"/>
</dbReference>
<dbReference type="Pfam" id="PF00476">
    <property type="entry name" value="DNA_pol_A"/>
    <property type="match status" value="1"/>
</dbReference>
<name>A0ABR1F342_9ASCO</name>
<dbReference type="InterPro" id="IPR019760">
    <property type="entry name" value="DNA-dir_DNA_pol_A_CS"/>
</dbReference>